<evidence type="ECO:0000313" key="1">
    <source>
        <dbReference type="EMBL" id="CAG8840620.1"/>
    </source>
</evidence>
<protein>
    <submittedName>
        <fullName evidence="1">15218_t:CDS:1</fullName>
    </submittedName>
</protein>
<keyword evidence="2" id="KW-1185">Reference proteome</keyword>
<accession>A0ABN7WV96</accession>
<sequence length="143" mass="16802">MDRLKRFISEQELKMTTIFPLIRGTFSLNVIDDKCSVLATNEARNESNNPFQRAKVGHKADMKEYCRKKKYLNKVKLSIMMRDSINKALKQWKHISDENRKSLVLYGFTQDGLEINFYAMSWFEGIYLFGRIDSCMVPSEEDN</sequence>
<name>A0ABN7WV96_GIGMA</name>
<dbReference type="EMBL" id="CAJVQB010063301">
    <property type="protein sequence ID" value="CAG8840620.1"/>
    <property type="molecule type" value="Genomic_DNA"/>
</dbReference>
<gene>
    <name evidence="1" type="ORF">GMARGA_LOCUS34995</name>
</gene>
<organism evidence="1 2">
    <name type="scientific">Gigaspora margarita</name>
    <dbReference type="NCBI Taxonomy" id="4874"/>
    <lineage>
        <taxon>Eukaryota</taxon>
        <taxon>Fungi</taxon>
        <taxon>Fungi incertae sedis</taxon>
        <taxon>Mucoromycota</taxon>
        <taxon>Glomeromycotina</taxon>
        <taxon>Glomeromycetes</taxon>
        <taxon>Diversisporales</taxon>
        <taxon>Gigasporaceae</taxon>
        <taxon>Gigaspora</taxon>
    </lineage>
</organism>
<comment type="caution">
    <text evidence="1">The sequence shown here is derived from an EMBL/GenBank/DDBJ whole genome shotgun (WGS) entry which is preliminary data.</text>
</comment>
<reference evidence="1 2" key="1">
    <citation type="submission" date="2021-06" db="EMBL/GenBank/DDBJ databases">
        <authorList>
            <person name="Kallberg Y."/>
            <person name="Tangrot J."/>
            <person name="Rosling A."/>
        </authorList>
    </citation>
    <scope>NUCLEOTIDE SEQUENCE [LARGE SCALE GENOMIC DNA]</scope>
    <source>
        <strain evidence="1 2">120-4 pot B 10/14</strain>
    </source>
</reference>
<dbReference type="Proteomes" id="UP000789901">
    <property type="component" value="Unassembled WGS sequence"/>
</dbReference>
<feature type="non-terminal residue" evidence="1">
    <location>
        <position position="143"/>
    </location>
</feature>
<evidence type="ECO:0000313" key="2">
    <source>
        <dbReference type="Proteomes" id="UP000789901"/>
    </source>
</evidence>
<proteinExistence type="predicted"/>